<comment type="caution">
    <text evidence="9">The sequence shown here is derived from an EMBL/GenBank/DDBJ whole genome shotgun (WGS) entry which is preliminary data.</text>
</comment>
<dbReference type="InterPro" id="IPR036955">
    <property type="entry name" value="AP2/ERF_dom_sf"/>
</dbReference>
<dbReference type="PANTHER" id="PTHR31190">
    <property type="entry name" value="DNA-BINDING DOMAIN"/>
    <property type="match status" value="1"/>
</dbReference>
<dbReference type="PROSITE" id="PS51032">
    <property type="entry name" value="AP2_ERF"/>
    <property type="match status" value="1"/>
</dbReference>
<dbReference type="GO" id="GO:0003677">
    <property type="term" value="F:DNA binding"/>
    <property type="evidence" value="ECO:0007669"/>
    <property type="project" value="UniProtKB-KW"/>
</dbReference>
<dbReference type="GO" id="GO:0009873">
    <property type="term" value="P:ethylene-activated signaling pathway"/>
    <property type="evidence" value="ECO:0007669"/>
    <property type="project" value="InterPro"/>
</dbReference>
<dbReference type="CDD" id="cd00018">
    <property type="entry name" value="AP2"/>
    <property type="match status" value="1"/>
</dbReference>
<dbReference type="GO" id="GO:0003700">
    <property type="term" value="F:DNA-binding transcription factor activity"/>
    <property type="evidence" value="ECO:0007669"/>
    <property type="project" value="InterPro"/>
</dbReference>
<feature type="compositionally biased region" description="Basic residues" evidence="7">
    <location>
        <begin position="155"/>
        <end position="171"/>
    </location>
</feature>
<keyword evidence="5" id="KW-0539">Nucleus</keyword>
<protein>
    <recommendedName>
        <fullName evidence="8">AP2/ERF domain-containing protein</fullName>
    </recommendedName>
</protein>
<accession>A0AA87ZK51</accession>
<dbReference type="SUPFAM" id="SSF54171">
    <property type="entry name" value="DNA-binding domain"/>
    <property type="match status" value="1"/>
</dbReference>
<evidence type="ECO:0000256" key="4">
    <source>
        <dbReference type="ARBA" id="ARBA00023163"/>
    </source>
</evidence>
<keyword evidence="4" id="KW-0804">Transcription</keyword>
<dbReference type="AlphaFoldDB" id="A0AA87ZK51"/>
<dbReference type="EMBL" id="BTGU01000007">
    <property type="protein sequence ID" value="GMN37623.1"/>
    <property type="molecule type" value="Genomic_DNA"/>
</dbReference>
<dbReference type="FunFam" id="3.30.730.10:FF:000001">
    <property type="entry name" value="Ethylene-responsive transcription factor 2"/>
    <property type="match status" value="1"/>
</dbReference>
<comment type="similarity">
    <text evidence="6">Belongs to the AP2/ERF transcription factor family. ERF subfamily.</text>
</comment>
<dbReference type="PANTHER" id="PTHR31190:SF181">
    <property type="entry name" value="OS02G0764700 PROTEIN"/>
    <property type="match status" value="1"/>
</dbReference>
<proteinExistence type="inferred from homology"/>
<gene>
    <name evidence="9" type="ORF">TIFTF001_006980</name>
</gene>
<name>A0AA87ZK51_FICCA</name>
<evidence type="ECO:0000256" key="6">
    <source>
        <dbReference type="ARBA" id="ARBA00024343"/>
    </source>
</evidence>
<evidence type="ECO:0000256" key="7">
    <source>
        <dbReference type="SAM" id="MobiDB-lite"/>
    </source>
</evidence>
<feature type="compositionally biased region" description="Pro residues" evidence="7">
    <location>
        <begin position="13"/>
        <end position="38"/>
    </location>
</feature>
<dbReference type="Pfam" id="PF00847">
    <property type="entry name" value="AP2"/>
    <property type="match status" value="1"/>
</dbReference>
<keyword evidence="3" id="KW-0238">DNA-binding</keyword>
<dbReference type="PRINTS" id="PR00367">
    <property type="entry name" value="ETHRSPELEMNT"/>
</dbReference>
<dbReference type="InterPro" id="IPR001471">
    <property type="entry name" value="AP2/ERF_dom"/>
</dbReference>
<evidence type="ECO:0000256" key="5">
    <source>
        <dbReference type="ARBA" id="ARBA00023242"/>
    </source>
</evidence>
<reference evidence="9" key="1">
    <citation type="submission" date="2023-07" db="EMBL/GenBank/DDBJ databases">
        <title>draft genome sequence of fig (Ficus carica).</title>
        <authorList>
            <person name="Takahashi T."/>
            <person name="Nishimura K."/>
        </authorList>
    </citation>
    <scope>NUCLEOTIDE SEQUENCE</scope>
</reference>
<dbReference type="InterPro" id="IPR016177">
    <property type="entry name" value="DNA-bd_dom_sf"/>
</dbReference>
<organism evidence="9 10">
    <name type="scientific">Ficus carica</name>
    <name type="common">Common fig</name>
    <dbReference type="NCBI Taxonomy" id="3494"/>
    <lineage>
        <taxon>Eukaryota</taxon>
        <taxon>Viridiplantae</taxon>
        <taxon>Streptophyta</taxon>
        <taxon>Embryophyta</taxon>
        <taxon>Tracheophyta</taxon>
        <taxon>Spermatophyta</taxon>
        <taxon>Magnoliopsida</taxon>
        <taxon>eudicotyledons</taxon>
        <taxon>Gunneridae</taxon>
        <taxon>Pentapetalae</taxon>
        <taxon>rosids</taxon>
        <taxon>fabids</taxon>
        <taxon>Rosales</taxon>
        <taxon>Moraceae</taxon>
        <taxon>Ficeae</taxon>
        <taxon>Ficus</taxon>
    </lineage>
</organism>
<evidence type="ECO:0000256" key="2">
    <source>
        <dbReference type="ARBA" id="ARBA00023015"/>
    </source>
</evidence>
<feature type="region of interest" description="Disordered" evidence="7">
    <location>
        <begin position="1"/>
        <end position="44"/>
    </location>
</feature>
<evidence type="ECO:0000313" key="9">
    <source>
        <dbReference type="EMBL" id="GMN37623.1"/>
    </source>
</evidence>
<evidence type="ECO:0000313" key="10">
    <source>
        <dbReference type="Proteomes" id="UP001187192"/>
    </source>
</evidence>
<feature type="region of interest" description="Disordered" evidence="7">
    <location>
        <begin position="119"/>
        <end position="172"/>
    </location>
</feature>
<evidence type="ECO:0000256" key="3">
    <source>
        <dbReference type="ARBA" id="ARBA00023125"/>
    </source>
</evidence>
<keyword evidence="10" id="KW-1185">Reference proteome</keyword>
<dbReference type="Proteomes" id="UP001187192">
    <property type="component" value="Unassembled WGS sequence"/>
</dbReference>
<comment type="subcellular location">
    <subcellularLocation>
        <location evidence="1">Nucleus</location>
    </subcellularLocation>
</comment>
<dbReference type="Gene3D" id="3.30.730.10">
    <property type="entry name" value="AP2/ERF domain"/>
    <property type="match status" value="1"/>
</dbReference>
<dbReference type="SMART" id="SM00380">
    <property type="entry name" value="AP2"/>
    <property type="match status" value="1"/>
</dbReference>
<dbReference type="InterPro" id="IPR044808">
    <property type="entry name" value="ERF_plant"/>
</dbReference>
<keyword evidence="2" id="KW-0805">Transcription regulation</keyword>
<evidence type="ECO:0000256" key="1">
    <source>
        <dbReference type="ARBA" id="ARBA00004123"/>
    </source>
</evidence>
<evidence type="ECO:0000259" key="8">
    <source>
        <dbReference type="PROSITE" id="PS51032"/>
    </source>
</evidence>
<feature type="region of interest" description="Disordered" evidence="7">
    <location>
        <begin position="229"/>
        <end position="251"/>
    </location>
</feature>
<sequence>MQMSSKRTKLSEAPPPFSDSPIPPPPTHLPLPPPPQPPTRQLTHEQELSIIVAALRNVVSGNDSSAAAVAEAEFLSFPGPADENAVTGGLNSPFRGDQDLDTCQVCRIKGCLGCKLFPPTTPTSSEAASRHQEELSVMKNSKNLSSSSSSSSKTKATRMKRTGKKNYRGVRQRPWGKWAAEIRDPRRATRVWLGTFNTAEEAARAYDKAAIDFRGPRAKLNFPFPDTSLTSDLSDLQSTNLTTGTPSTGSPGIEAPPLLMATPPENQPSSSGLMEVSHVNDVLQFDGTEIGNDQINDFWDEDIQKWLMDFSGDNSSDSGNGTGILNYS</sequence>
<feature type="domain" description="AP2/ERF" evidence="8">
    <location>
        <begin position="166"/>
        <end position="223"/>
    </location>
</feature>
<dbReference type="GO" id="GO:0005634">
    <property type="term" value="C:nucleus"/>
    <property type="evidence" value="ECO:0007669"/>
    <property type="project" value="UniProtKB-SubCell"/>
</dbReference>